<organism evidence="1 2">
    <name type="scientific">Artomyces pyxidatus</name>
    <dbReference type="NCBI Taxonomy" id="48021"/>
    <lineage>
        <taxon>Eukaryota</taxon>
        <taxon>Fungi</taxon>
        <taxon>Dikarya</taxon>
        <taxon>Basidiomycota</taxon>
        <taxon>Agaricomycotina</taxon>
        <taxon>Agaricomycetes</taxon>
        <taxon>Russulales</taxon>
        <taxon>Auriscalpiaceae</taxon>
        <taxon>Artomyces</taxon>
    </lineage>
</organism>
<reference evidence="1" key="2">
    <citation type="journal article" date="2022" name="New Phytol.">
        <title>Evolutionary transition to the ectomycorrhizal habit in the genomes of a hyperdiverse lineage of mushroom-forming fungi.</title>
        <authorList>
            <person name="Looney B."/>
            <person name="Miyauchi S."/>
            <person name="Morin E."/>
            <person name="Drula E."/>
            <person name="Courty P.E."/>
            <person name="Kohler A."/>
            <person name="Kuo A."/>
            <person name="LaButti K."/>
            <person name="Pangilinan J."/>
            <person name="Lipzen A."/>
            <person name="Riley R."/>
            <person name="Andreopoulos W."/>
            <person name="He G."/>
            <person name="Johnson J."/>
            <person name="Nolan M."/>
            <person name="Tritt A."/>
            <person name="Barry K.W."/>
            <person name="Grigoriev I.V."/>
            <person name="Nagy L.G."/>
            <person name="Hibbett D."/>
            <person name="Henrissat B."/>
            <person name="Matheny P.B."/>
            <person name="Labbe J."/>
            <person name="Martin F.M."/>
        </authorList>
    </citation>
    <scope>NUCLEOTIDE SEQUENCE</scope>
    <source>
        <strain evidence="1">HHB10654</strain>
    </source>
</reference>
<gene>
    <name evidence="1" type="ORF">BV25DRAFT_1775388</name>
</gene>
<protein>
    <submittedName>
        <fullName evidence="1">Uncharacterized protein</fullName>
    </submittedName>
</protein>
<sequence length="91" mass="10785">HVVQMSMSGEKTPLLGGSVIAFEKFMTEMEAVKEKNPHLKKEIRAGMKRATKYYRLMDRTKAYTIAMFLHPSVKNMWWEKNWDKEYISRAK</sequence>
<reference evidence="1" key="1">
    <citation type="submission" date="2021-03" db="EMBL/GenBank/DDBJ databases">
        <authorList>
            <consortium name="DOE Joint Genome Institute"/>
            <person name="Ahrendt S."/>
            <person name="Looney B.P."/>
            <person name="Miyauchi S."/>
            <person name="Morin E."/>
            <person name="Drula E."/>
            <person name="Courty P.E."/>
            <person name="Chicoki N."/>
            <person name="Fauchery L."/>
            <person name="Kohler A."/>
            <person name="Kuo A."/>
            <person name="Labutti K."/>
            <person name="Pangilinan J."/>
            <person name="Lipzen A."/>
            <person name="Riley R."/>
            <person name="Andreopoulos W."/>
            <person name="He G."/>
            <person name="Johnson J."/>
            <person name="Barry K.W."/>
            <person name="Grigoriev I.V."/>
            <person name="Nagy L."/>
            <person name="Hibbett D."/>
            <person name="Henrissat B."/>
            <person name="Matheny P.B."/>
            <person name="Labbe J."/>
            <person name="Martin F."/>
        </authorList>
    </citation>
    <scope>NUCLEOTIDE SEQUENCE</scope>
    <source>
        <strain evidence="1">HHB10654</strain>
    </source>
</reference>
<proteinExistence type="predicted"/>
<evidence type="ECO:0000313" key="1">
    <source>
        <dbReference type="EMBL" id="KAI0055463.1"/>
    </source>
</evidence>
<accession>A0ACB8SHW2</accession>
<evidence type="ECO:0000313" key="2">
    <source>
        <dbReference type="Proteomes" id="UP000814140"/>
    </source>
</evidence>
<dbReference type="EMBL" id="MU277291">
    <property type="protein sequence ID" value="KAI0055463.1"/>
    <property type="molecule type" value="Genomic_DNA"/>
</dbReference>
<name>A0ACB8SHW2_9AGAM</name>
<feature type="non-terminal residue" evidence="1">
    <location>
        <position position="91"/>
    </location>
</feature>
<keyword evidence="2" id="KW-1185">Reference proteome</keyword>
<feature type="non-terminal residue" evidence="1">
    <location>
        <position position="1"/>
    </location>
</feature>
<dbReference type="Proteomes" id="UP000814140">
    <property type="component" value="Unassembled WGS sequence"/>
</dbReference>
<comment type="caution">
    <text evidence="1">The sequence shown here is derived from an EMBL/GenBank/DDBJ whole genome shotgun (WGS) entry which is preliminary data.</text>
</comment>